<evidence type="ECO:0000256" key="5">
    <source>
        <dbReference type="ARBA" id="ARBA00022777"/>
    </source>
</evidence>
<dbReference type="NCBIfam" id="TIGR01007">
    <property type="entry name" value="eps_fam"/>
    <property type="match status" value="1"/>
</dbReference>
<dbReference type="SUPFAM" id="SSF52540">
    <property type="entry name" value="P-loop containing nucleoside triphosphate hydrolases"/>
    <property type="match status" value="1"/>
</dbReference>
<dbReference type="PANTHER" id="PTHR32309:SF13">
    <property type="entry name" value="FERRIC ENTEROBACTIN TRANSPORT PROTEIN FEPE"/>
    <property type="match status" value="1"/>
</dbReference>
<dbReference type="Pfam" id="PF10609">
    <property type="entry name" value="ParA"/>
    <property type="match status" value="1"/>
</dbReference>
<keyword evidence="6" id="KW-0067">ATP-binding</keyword>
<keyword evidence="7" id="KW-0829">Tyrosine-protein kinase</keyword>
<dbReference type="GO" id="GO:0004715">
    <property type="term" value="F:non-membrane spanning protein tyrosine kinase activity"/>
    <property type="evidence" value="ECO:0007669"/>
    <property type="project" value="UniProtKB-EC"/>
</dbReference>
<proteinExistence type="inferred from homology"/>
<evidence type="ECO:0000313" key="10">
    <source>
        <dbReference type="EMBL" id="SHH46836.1"/>
    </source>
</evidence>
<feature type="compositionally biased region" description="Basic residues" evidence="9">
    <location>
        <begin position="227"/>
        <end position="236"/>
    </location>
</feature>
<keyword evidence="3" id="KW-0808">Transferase</keyword>
<dbReference type="InterPro" id="IPR005702">
    <property type="entry name" value="Wzc-like_C"/>
</dbReference>
<dbReference type="CDD" id="cd05387">
    <property type="entry name" value="BY-kinase"/>
    <property type="match status" value="1"/>
</dbReference>
<evidence type="ECO:0000256" key="9">
    <source>
        <dbReference type="SAM" id="MobiDB-lite"/>
    </source>
</evidence>
<dbReference type="GO" id="GO:0005886">
    <property type="term" value="C:plasma membrane"/>
    <property type="evidence" value="ECO:0007669"/>
    <property type="project" value="UniProtKB-ARBA"/>
</dbReference>
<comment type="catalytic activity">
    <reaction evidence="8">
        <text>L-tyrosyl-[protein] + ATP = O-phospho-L-tyrosyl-[protein] + ADP + H(+)</text>
        <dbReference type="Rhea" id="RHEA:10596"/>
        <dbReference type="Rhea" id="RHEA-COMP:10136"/>
        <dbReference type="Rhea" id="RHEA-COMP:20101"/>
        <dbReference type="ChEBI" id="CHEBI:15378"/>
        <dbReference type="ChEBI" id="CHEBI:30616"/>
        <dbReference type="ChEBI" id="CHEBI:46858"/>
        <dbReference type="ChEBI" id="CHEBI:61978"/>
        <dbReference type="ChEBI" id="CHEBI:456216"/>
        <dbReference type="EC" id="2.7.10.2"/>
    </reaction>
</comment>
<comment type="similarity">
    <text evidence="1">Belongs to the CpsD/CapB family.</text>
</comment>
<evidence type="ECO:0000256" key="6">
    <source>
        <dbReference type="ARBA" id="ARBA00022840"/>
    </source>
</evidence>
<dbReference type="InterPro" id="IPR027417">
    <property type="entry name" value="P-loop_NTPase"/>
</dbReference>
<gene>
    <name evidence="10" type="ORF">SAMN02745207_01246</name>
</gene>
<evidence type="ECO:0000256" key="1">
    <source>
        <dbReference type="ARBA" id="ARBA00007316"/>
    </source>
</evidence>
<feature type="region of interest" description="Disordered" evidence="9">
    <location>
        <begin position="223"/>
        <end position="246"/>
    </location>
</feature>
<dbReference type="FunFam" id="3.40.50.300:FF:000527">
    <property type="entry name" value="Tyrosine-protein kinase etk"/>
    <property type="match status" value="1"/>
</dbReference>
<dbReference type="GO" id="GO:0005524">
    <property type="term" value="F:ATP binding"/>
    <property type="evidence" value="ECO:0007669"/>
    <property type="project" value="UniProtKB-KW"/>
</dbReference>
<evidence type="ECO:0000256" key="2">
    <source>
        <dbReference type="ARBA" id="ARBA00011903"/>
    </source>
</evidence>
<dbReference type="EC" id="2.7.10.2" evidence="2"/>
<keyword evidence="11" id="KW-1185">Reference proteome</keyword>
<sequence length="246" mass="26830">MLIVKRDAKSVSAEAYRTLRTNIQYSSVDKEMKTILLTSAGPGEGKSSTTGNLAYTLATVDKKVVIVDCDMRKPSVHKKMRLSNTVGLSNYLAGEVKLEEALQLIDKNIFVITSGPIPPNPADMLGSNKMKALISKLEENFDYVLLDTPPVIAVTDAQVLAGNVDGVVLVVASKQADKDAVVRAKELLLKVGANIIGVVLNKVEMRKGKGYGYQYYYYYGQDDKKSTKGKKTKKPKKPELNSAAVK</sequence>
<dbReference type="STRING" id="1121316.SAMN02745207_01246"/>
<dbReference type="EMBL" id="FQXM01000005">
    <property type="protein sequence ID" value="SHH46836.1"/>
    <property type="molecule type" value="Genomic_DNA"/>
</dbReference>
<dbReference type="InterPro" id="IPR033756">
    <property type="entry name" value="YlxH/NBP35"/>
</dbReference>
<organism evidence="10 11">
    <name type="scientific">Clostridium grantii DSM 8605</name>
    <dbReference type="NCBI Taxonomy" id="1121316"/>
    <lineage>
        <taxon>Bacteria</taxon>
        <taxon>Bacillati</taxon>
        <taxon>Bacillota</taxon>
        <taxon>Clostridia</taxon>
        <taxon>Eubacteriales</taxon>
        <taxon>Clostridiaceae</taxon>
        <taxon>Clostridium</taxon>
    </lineage>
</organism>
<dbReference type="RefSeq" id="WP_073337566.1">
    <property type="nucleotide sequence ID" value="NZ_FQXM01000005.1"/>
</dbReference>
<protein>
    <recommendedName>
        <fullName evidence="2">non-specific protein-tyrosine kinase</fullName>
        <ecNumber evidence="2">2.7.10.2</ecNumber>
    </recommendedName>
</protein>
<dbReference type="AlphaFoldDB" id="A0A1M5T813"/>
<accession>A0A1M5T813</accession>
<evidence type="ECO:0000256" key="8">
    <source>
        <dbReference type="ARBA" id="ARBA00051245"/>
    </source>
</evidence>
<reference evidence="10 11" key="1">
    <citation type="submission" date="2016-11" db="EMBL/GenBank/DDBJ databases">
        <authorList>
            <person name="Jaros S."/>
            <person name="Januszkiewicz K."/>
            <person name="Wedrychowicz H."/>
        </authorList>
    </citation>
    <scope>NUCLEOTIDE SEQUENCE [LARGE SCALE GENOMIC DNA]</scope>
    <source>
        <strain evidence="10 11">DSM 8605</strain>
    </source>
</reference>
<name>A0A1M5T813_9CLOT</name>
<keyword evidence="4" id="KW-0547">Nucleotide-binding</keyword>
<dbReference type="GO" id="GO:0042802">
    <property type="term" value="F:identical protein binding"/>
    <property type="evidence" value="ECO:0007669"/>
    <property type="project" value="UniProtKB-ARBA"/>
</dbReference>
<dbReference type="OrthoDB" id="9794577at2"/>
<evidence type="ECO:0000313" key="11">
    <source>
        <dbReference type="Proteomes" id="UP000184447"/>
    </source>
</evidence>
<evidence type="ECO:0000256" key="4">
    <source>
        <dbReference type="ARBA" id="ARBA00022741"/>
    </source>
</evidence>
<dbReference type="PANTHER" id="PTHR32309">
    <property type="entry name" value="TYROSINE-PROTEIN KINASE"/>
    <property type="match status" value="1"/>
</dbReference>
<dbReference type="InterPro" id="IPR050445">
    <property type="entry name" value="Bact_polysacc_biosynth/exp"/>
</dbReference>
<evidence type="ECO:0000256" key="3">
    <source>
        <dbReference type="ARBA" id="ARBA00022679"/>
    </source>
</evidence>
<evidence type="ECO:0000256" key="7">
    <source>
        <dbReference type="ARBA" id="ARBA00023137"/>
    </source>
</evidence>
<dbReference type="Proteomes" id="UP000184447">
    <property type="component" value="Unassembled WGS sequence"/>
</dbReference>
<keyword evidence="5" id="KW-0418">Kinase</keyword>
<dbReference type="Gene3D" id="3.40.50.300">
    <property type="entry name" value="P-loop containing nucleotide triphosphate hydrolases"/>
    <property type="match status" value="1"/>
</dbReference>